<dbReference type="Gene3D" id="3.40.50.880">
    <property type="match status" value="1"/>
</dbReference>
<organism evidence="8 9">
    <name type="scientific">Winogradskyella immobilis</name>
    <dbReference type="NCBI Taxonomy" id="2816852"/>
    <lineage>
        <taxon>Bacteria</taxon>
        <taxon>Pseudomonadati</taxon>
        <taxon>Bacteroidota</taxon>
        <taxon>Flavobacteriia</taxon>
        <taxon>Flavobacteriales</taxon>
        <taxon>Flavobacteriaceae</taxon>
        <taxon>Winogradskyella</taxon>
    </lineage>
</organism>
<comment type="caution">
    <text evidence="8">The sequence shown here is derived from an EMBL/GenBank/DDBJ whole genome shotgun (WGS) entry which is preliminary data.</text>
</comment>
<comment type="cofactor">
    <cofactor evidence="1">
        <name>Zn(2+)</name>
        <dbReference type="ChEBI" id="CHEBI:29105"/>
    </cofactor>
</comment>
<dbReference type="Pfam" id="PF00246">
    <property type="entry name" value="Peptidase_M14"/>
    <property type="match status" value="1"/>
</dbReference>
<comment type="similarity">
    <text evidence="2">Belongs to the peptidase M14 family.</text>
</comment>
<dbReference type="GO" id="GO:0004180">
    <property type="term" value="F:carboxypeptidase activity"/>
    <property type="evidence" value="ECO:0007669"/>
    <property type="project" value="UniProtKB-KW"/>
</dbReference>
<gene>
    <name evidence="8" type="ORF">J1C55_10720</name>
</gene>
<dbReference type="CDD" id="cd06238">
    <property type="entry name" value="M14-like"/>
    <property type="match status" value="1"/>
</dbReference>
<keyword evidence="9" id="KW-1185">Reference proteome</keyword>
<proteinExistence type="inferred from homology"/>
<protein>
    <submittedName>
        <fullName evidence="8">Zinc carboxypeptidase</fullName>
    </submittedName>
</protein>
<reference evidence="8" key="2">
    <citation type="submission" date="2021-10" db="EMBL/GenBank/DDBJ databases">
        <title>Genome of Winogradskyella sp. E313.</title>
        <authorList>
            <person name="Zhou Y."/>
        </authorList>
    </citation>
    <scope>NUCLEOTIDE SEQUENCE</scope>
    <source>
        <strain evidence="8">E313</strain>
    </source>
</reference>
<dbReference type="SUPFAM" id="SSF52317">
    <property type="entry name" value="Class I glutamine amidotransferase-like"/>
    <property type="match status" value="1"/>
</dbReference>
<sequence>MQRFLLIFVLATSTLFSQSDVDLSYYLPTDVQYNPNIPTPQSVIGHEVGEWHITHDKLVQYAYALAEASDRITIENRGKTFEDRPLLLMTITSPKNHQNINAIQKAHVDATTTNTFSGDRPIVVYQGFSIHGNEPSGANAGIVAAYYLAAAEGSKIDDMLDNTVILFDPSFNPDGLQRFAYWANTNRSQNLNPDPNDREYSEVWPGGRTNHYWFDMNRDWLPVQLPESRVRIKTFHAWMPNILTDHHEMGTNSTFFFQPGIPSRTHPLTPKLNQELTKNIGAFHAKALDKIGSLYYSEESYDDFYYGKGSTFPDINGSIGILFEQASSRGHVQESANGLLTFPFTIRNQFTAALSTLEAANNMRGEILKYQSDFYKNARNEGAKQGNKAIIFGDEKDAAKTYHLAEILKRHNITFHEVKNDITLNGKKYTKGHSYVVPKNQNNTRLINAMFEKRTKFQDSLFYDISAWSFPLAFNLDHAETTTSNAGAVVSNLQHKTGGVNAKSNYAYLMEWHEYYSPKFLYSLLNKGIRAKASQKQFSTNGKQYDYGTIMIPAQNQDISSDKLFTVLNQLAKESYVNVDAVGTGLTNGIDLGSNNFRALELPKIALLVGDGITSYDAGEIWHLLDTRYDITVTKLDTKSFARADLSRYNTIIMVNSFSGVNENNTKKLQAWLRDGGTLVAYRNAMRWLNNRKLMNIKFKNSSLTAKNITHEQQGNFRGAQVIGGAIFETKLDRSHPINFGYKNDKLAMFRNTTLFVEPNKNSYDNPIQYTKNPLLSGYISKPNLDSLANTVPLKIGNIGRGTIVGFTDNTNFRAFWYGTNKLLMNAIFFREDL</sequence>
<keyword evidence="4" id="KW-0378">Hydrolase</keyword>
<feature type="domain" description="Peptidase M14" evidence="7">
    <location>
        <begin position="52"/>
        <end position="334"/>
    </location>
</feature>
<dbReference type="Proteomes" id="UP000778797">
    <property type="component" value="Unassembled WGS sequence"/>
</dbReference>
<reference evidence="8" key="1">
    <citation type="submission" date="2021-03" db="EMBL/GenBank/DDBJ databases">
        <authorList>
            <person name="Ping X."/>
        </authorList>
    </citation>
    <scope>NUCLEOTIDE SEQUENCE</scope>
    <source>
        <strain evidence="8">E313</strain>
    </source>
</reference>
<evidence type="ECO:0000256" key="2">
    <source>
        <dbReference type="ARBA" id="ARBA00005988"/>
    </source>
</evidence>
<evidence type="ECO:0000313" key="9">
    <source>
        <dbReference type="Proteomes" id="UP000778797"/>
    </source>
</evidence>
<dbReference type="PANTHER" id="PTHR11705:SF143">
    <property type="entry name" value="SLL0236 PROTEIN"/>
    <property type="match status" value="1"/>
</dbReference>
<evidence type="ECO:0000256" key="3">
    <source>
        <dbReference type="ARBA" id="ARBA00022670"/>
    </source>
</evidence>
<keyword evidence="8" id="KW-0121">Carboxypeptidase</keyword>
<evidence type="ECO:0000256" key="4">
    <source>
        <dbReference type="ARBA" id="ARBA00022801"/>
    </source>
</evidence>
<evidence type="ECO:0000259" key="7">
    <source>
        <dbReference type="SMART" id="SM00631"/>
    </source>
</evidence>
<keyword evidence="6" id="KW-0482">Metalloprotease</keyword>
<keyword evidence="5" id="KW-0862">Zinc</keyword>
<keyword evidence="3" id="KW-0645">Protease</keyword>
<dbReference type="InterPro" id="IPR029062">
    <property type="entry name" value="Class_I_gatase-like"/>
</dbReference>
<dbReference type="InterPro" id="IPR000834">
    <property type="entry name" value="Peptidase_M14"/>
</dbReference>
<evidence type="ECO:0000256" key="5">
    <source>
        <dbReference type="ARBA" id="ARBA00022833"/>
    </source>
</evidence>
<name>A0ABS8EPA9_9FLAO</name>
<dbReference type="EMBL" id="JAFMPT010000014">
    <property type="protein sequence ID" value="MCC1485063.1"/>
    <property type="molecule type" value="Genomic_DNA"/>
</dbReference>
<evidence type="ECO:0000256" key="6">
    <source>
        <dbReference type="ARBA" id="ARBA00023049"/>
    </source>
</evidence>
<dbReference type="PANTHER" id="PTHR11705">
    <property type="entry name" value="PROTEASE FAMILY M14 CARBOXYPEPTIDASE A,B"/>
    <property type="match status" value="1"/>
</dbReference>
<evidence type="ECO:0000256" key="1">
    <source>
        <dbReference type="ARBA" id="ARBA00001947"/>
    </source>
</evidence>
<dbReference type="Gene3D" id="3.40.630.10">
    <property type="entry name" value="Zn peptidases"/>
    <property type="match status" value="1"/>
</dbReference>
<accession>A0ABS8EPA9</accession>
<dbReference type="SMART" id="SM00631">
    <property type="entry name" value="Zn_pept"/>
    <property type="match status" value="1"/>
</dbReference>
<evidence type="ECO:0000313" key="8">
    <source>
        <dbReference type="EMBL" id="MCC1485063.1"/>
    </source>
</evidence>
<dbReference type="RefSeq" id="WP_227477552.1">
    <property type="nucleotide sequence ID" value="NZ_JAFMPT010000014.1"/>
</dbReference>
<dbReference type="SUPFAM" id="SSF53187">
    <property type="entry name" value="Zn-dependent exopeptidases"/>
    <property type="match status" value="1"/>
</dbReference>